<dbReference type="RefSeq" id="XP_025377781.1">
    <property type="nucleotide sequence ID" value="XM_025524063.1"/>
</dbReference>
<feature type="compositionally biased region" description="Basic and acidic residues" evidence="3">
    <location>
        <begin position="1"/>
        <end position="11"/>
    </location>
</feature>
<keyword evidence="1 2" id="KW-0694">RNA-binding</keyword>
<evidence type="ECO:0000313" key="5">
    <source>
        <dbReference type="EMBL" id="PWN90583.1"/>
    </source>
</evidence>
<dbReference type="SMART" id="SM01218">
    <property type="entry name" value="FoP_duplication"/>
    <property type="match status" value="1"/>
</dbReference>
<evidence type="ECO:0000256" key="2">
    <source>
        <dbReference type="PROSITE-ProRule" id="PRU00176"/>
    </source>
</evidence>
<dbReference type="GO" id="GO:0003729">
    <property type="term" value="F:mRNA binding"/>
    <property type="evidence" value="ECO:0007669"/>
    <property type="project" value="TreeGrafter"/>
</dbReference>
<dbReference type="InterPro" id="IPR012677">
    <property type="entry name" value="Nucleotide-bd_a/b_plait_sf"/>
</dbReference>
<dbReference type="STRING" id="215250.A0A316YRC5"/>
<dbReference type="Proteomes" id="UP000245768">
    <property type="component" value="Unassembled WGS sequence"/>
</dbReference>
<feature type="region of interest" description="Disordered" evidence="3">
    <location>
        <begin position="1"/>
        <end position="69"/>
    </location>
</feature>
<dbReference type="SMART" id="SM00360">
    <property type="entry name" value="RRM"/>
    <property type="match status" value="1"/>
</dbReference>
<feature type="region of interest" description="Disordered" evidence="3">
    <location>
        <begin position="183"/>
        <end position="236"/>
    </location>
</feature>
<dbReference type="PANTHER" id="PTHR19965:SF35">
    <property type="entry name" value="RNA ANNEALING PROTEIN YRA1"/>
    <property type="match status" value="1"/>
</dbReference>
<dbReference type="InParanoid" id="A0A316YRC5"/>
<dbReference type="PROSITE" id="PS50102">
    <property type="entry name" value="RRM"/>
    <property type="match status" value="1"/>
</dbReference>
<dbReference type="InterPro" id="IPR051229">
    <property type="entry name" value="ALYREF_mRNA_export"/>
</dbReference>
<evidence type="ECO:0000313" key="6">
    <source>
        <dbReference type="Proteomes" id="UP000245768"/>
    </source>
</evidence>
<dbReference type="FunCoup" id="A0A316YRC5">
    <property type="interactions" value="526"/>
</dbReference>
<proteinExistence type="predicted"/>
<dbReference type="Gene3D" id="3.30.70.330">
    <property type="match status" value="1"/>
</dbReference>
<organism evidence="5 6">
    <name type="scientific">Acaromyces ingoldii</name>
    <dbReference type="NCBI Taxonomy" id="215250"/>
    <lineage>
        <taxon>Eukaryota</taxon>
        <taxon>Fungi</taxon>
        <taxon>Dikarya</taxon>
        <taxon>Basidiomycota</taxon>
        <taxon>Ustilaginomycotina</taxon>
        <taxon>Exobasidiomycetes</taxon>
        <taxon>Exobasidiales</taxon>
        <taxon>Cryptobasidiaceae</taxon>
        <taxon>Acaromyces</taxon>
    </lineage>
</organism>
<feature type="compositionally biased region" description="Basic residues" evidence="3">
    <location>
        <begin position="15"/>
        <end position="25"/>
    </location>
</feature>
<feature type="compositionally biased region" description="Low complexity" evidence="3">
    <location>
        <begin position="27"/>
        <end position="60"/>
    </location>
</feature>
<feature type="domain" description="RRM" evidence="4">
    <location>
        <begin position="76"/>
        <end position="155"/>
    </location>
</feature>
<evidence type="ECO:0000259" key="4">
    <source>
        <dbReference type="PROSITE" id="PS50102"/>
    </source>
</evidence>
<accession>A0A316YRC5</accession>
<gene>
    <name evidence="5" type="ORF">FA10DRAFT_286282</name>
</gene>
<dbReference type="InterPro" id="IPR000504">
    <property type="entry name" value="RRM_dom"/>
</dbReference>
<dbReference type="OrthoDB" id="346839at2759"/>
<dbReference type="Pfam" id="PF00076">
    <property type="entry name" value="RRM_1"/>
    <property type="match status" value="1"/>
</dbReference>
<evidence type="ECO:0000256" key="1">
    <source>
        <dbReference type="ARBA" id="ARBA00022884"/>
    </source>
</evidence>
<dbReference type="Pfam" id="PF13865">
    <property type="entry name" value="FoP_duplication"/>
    <property type="match status" value="1"/>
</dbReference>
<dbReference type="GO" id="GO:0005634">
    <property type="term" value="C:nucleus"/>
    <property type="evidence" value="ECO:0007669"/>
    <property type="project" value="TreeGrafter"/>
</dbReference>
<dbReference type="InterPro" id="IPR035979">
    <property type="entry name" value="RBD_domain_sf"/>
</dbReference>
<dbReference type="SUPFAM" id="SSF54928">
    <property type="entry name" value="RNA-binding domain, RBD"/>
    <property type="match status" value="1"/>
</dbReference>
<name>A0A316YRC5_9BASI</name>
<dbReference type="PANTHER" id="PTHR19965">
    <property type="entry name" value="RNA AND EXPORT FACTOR BINDING PROTEIN"/>
    <property type="match status" value="1"/>
</dbReference>
<keyword evidence="6" id="KW-1185">Reference proteome</keyword>
<sequence>MNLDKPLDEIIKSNPKPRRGGRGGARRGSSTRRASGAKAAALGSNAAQSAAQIAAQNRQRPPVVIPGRTPGGNFPGKIIVSNLPLDVNEAQIKDLFASSIGPLRKVTMSYRANGQSTGTCTVEFQRGPDAEKAYKQYNNRVIDGKNSMRVEVVVDPSRAAAIAAAQPRAAVAAPVAAAAAARRQRGGAAGGRGGRGARRGGGAGGSREKRPKKSLEDLDAEMEDYATKGTDAAATS</sequence>
<dbReference type="InterPro" id="IPR025715">
    <property type="entry name" value="FoP_C"/>
</dbReference>
<dbReference type="AlphaFoldDB" id="A0A316YRC5"/>
<protein>
    <recommendedName>
        <fullName evidence="4">RRM domain-containing protein</fullName>
    </recommendedName>
</protein>
<dbReference type="GeneID" id="37045979"/>
<reference evidence="5 6" key="1">
    <citation type="journal article" date="2018" name="Mol. Biol. Evol.">
        <title>Broad Genomic Sampling Reveals a Smut Pathogenic Ancestry of the Fungal Clade Ustilaginomycotina.</title>
        <authorList>
            <person name="Kijpornyongpan T."/>
            <person name="Mondo S.J."/>
            <person name="Barry K."/>
            <person name="Sandor L."/>
            <person name="Lee J."/>
            <person name="Lipzen A."/>
            <person name="Pangilinan J."/>
            <person name="LaButti K."/>
            <person name="Hainaut M."/>
            <person name="Henrissat B."/>
            <person name="Grigoriev I.V."/>
            <person name="Spatafora J.W."/>
            <person name="Aime M.C."/>
        </authorList>
    </citation>
    <scope>NUCLEOTIDE SEQUENCE [LARGE SCALE GENOMIC DNA]</scope>
    <source>
        <strain evidence="5 6">MCA 4198</strain>
    </source>
</reference>
<dbReference type="EMBL" id="KZ819636">
    <property type="protein sequence ID" value="PWN90583.1"/>
    <property type="molecule type" value="Genomic_DNA"/>
</dbReference>
<evidence type="ECO:0000256" key="3">
    <source>
        <dbReference type="SAM" id="MobiDB-lite"/>
    </source>
</evidence>
<feature type="compositionally biased region" description="Gly residues" evidence="3">
    <location>
        <begin position="187"/>
        <end position="205"/>
    </location>
</feature>